<feature type="domain" description="Methyltransferase type 11" evidence="1">
    <location>
        <begin position="57"/>
        <end position="142"/>
    </location>
</feature>
<dbReference type="Proteomes" id="UP000615026">
    <property type="component" value="Unassembled WGS sequence"/>
</dbReference>
<name>A0A929FBX2_LEPEC</name>
<dbReference type="GO" id="GO:0032259">
    <property type="term" value="P:methylation"/>
    <property type="evidence" value="ECO:0007669"/>
    <property type="project" value="UniProtKB-KW"/>
</dbReference>
<dbReference type="Pfam" id="PF08241">
    <property type="entry name" value="Methyltransf_11"/>
    <property type="match status" value="1"/>
</dbReference>
<gene>
    <name evidence="2" type="ORF">IQ260_20470</name>
</gene>
<comment type="caution">
    <text evidence="2">The sequence shown here is derived from an EMBL/GenBank/DDBJ whole genome shotgun (WGS) entry which is preliminary data.</text>
</comment>
<evidence type="ECO:0000259" key="1">
    <source>
        <dbReference type="Pfam" id="PF08241"/>
    </source>
</evidence>
<keyword evidence="2" id="KW-0489">Methyltransferase</keyword>
<sequence length="244" mass="27226">MENSPALNTLFPETADIETSSEDYATRFAGAIGQWLLQVQETATLKMLAPYPEARVLDVGGGHGQLTQALIEAGYKVTVLGSAAECKARIQTYVDQGQCAFDVGNVLDMPYADNAFDVVISYRFLAHVTRWQEFLKELTRVASRAVMVDYPTVRSVNAIAPALFKFKKGLEGNTRPFICYQEPDITNFCQSLGWRQRQRYAQFFWPMVLHRTLGNPTLSSGLELAPRLTGLTKLFGSPVITKFE</sequence>
<dbReference type="EMBL" id="JADEXP010000225">
    <property type="protein sequence ID" value="MBE9069023.1"/>
    <property type="molecule type" value="Genomic_DNA"/>
</dbReference>
<dbReference type="CDD" id="cd02440">
    <property type="entry name" value="AdoMet_MTases"/>
    <property type="match status" value="1"/>
</dbReference>
<dbReference type="Gene3D" id="3.40.50.150">
    <property type="entry name" value="Vaccinia Virus protein VP39"/>
    <property type="match status" value="1"/>
</dbReference>
<evidence type="ECO:0000313" key="3">
    <source>
        <dbReference type="Proteomes" id="UP000615026"/>
    </source>
</evidence>
<dbReference type="GO" id="GO:0008757">
    <property type="term" value="F:S-adenosylmethionine-dependent methyltransferase activity"/>
    <property type="evidence" value="ECO:0007669"/>
    <property type="project" value="InterPro"/>
</dbReference>
<reference evidence="2" key="1">
    <citation type="submission" date="2020-10" db="EMBL/GenBank/DDBJ databases">
        <authorList>
            <person name="Castelo-Branco R."/>
            <person name="Eusebio N."/>
            <person name="Adriana R."/>
            <person name="Vieira A."/>
            <person name="Brugerolle De Fraissinette N."/>
            <person name="Rezende De Castro R."/>
            <person name="Schneider M.P."/>
            <person name="Vasconcelos V."/>
            <person name="Leao P.N."/>
        </authorList>
    </citation>
    <scope>NUCLEOTIDE SEQUENCE</scope>
    <source>
        <strain evidence="2">LEGE 11479</strain>
    </source>
</reference>
<dbReference type="SUPFAM" id="SSF53335">
    <property type="entry name" value="S-adenosyl-L-methionine-dependent methyltransferases"/>
    <property type="match status" value="1"/>
</dbReference>
<dbReference type="InterPro" id="IPR013216">
    <property type="entry name" value="Methyltransf_11"/>
</dbReference>
<keyword evidence="3" id="KW-1185">Reference proteome</keyword>
<dbReference type="AlphaFoldDB" id="A0A929FBX2"/>
<accession>A0A929FBX2</accession>
<evidence type="ECO:0000313" key="2">
    <source>
        <dbReference type="EMBL" id="MBE9069023.1"/>
    </source>
</evidence>
<keyword evidence="2" id="KW-0808">Transferase</keyword>
<organism evidence="2 3">
    <name type="scientific">Leptolyngbya cf. ectocarpi LEGE 11479</name>
    <dbReference type="NCBI Taxonomy" id="1828722"/>
    <lineage>
        <taxon>Bacteria</taxon>
        <taxon>Bacillati</taxon>
        <taxon>Cyanobacteriota</taxon>
        <taxon>Cyanophyceae</taxon>
        <taxon>Leptolyngbyales</taxon>
        <taxon>Leptolyngbyaceae</taxon>
        <taxon>Leptolyngbya group</taxon>
        <taxon>Leptolyngbya</taxon>
    </lineage>
</organism>
<protein>
    <submittedName>
        <fullName evidence="2">Methyltransferase domain-containing protein</fullName>
    </submittedName>
</protein>
<proteinExistence type="predicted"/>
<dbReference type="InterPro" id="IPR029063">
    <property type="entry name" value="SAM-dependent_MTases_sf"/>
</dbReference>